<dbReference type="AlphaFoldDB" id="A0A090YV21"/>
<gene>
    <name evidence="2" type="ORF">D0U04_04190</name>
    <name evidence="1" type="ORF">DJ93_1715</name>
</gene>
<dbReference type="EMBL" id="QVOD01000003">
    <property type="protein sequence ID" value="RFT68081.1"/>
    <property type="molecule type" value="Genomic_DNA"/>
</dbReference>
<name>A0A090YV21_9BACI</name>
<dbReference type="Proteomes" id="UP000264294">
    <property type="component" value="Unassembled WGS sequence"/>
</dbReference>
<sequence length="117" mass="13823">MKQQPKVKELLKLIETSKQQDIELESYEIYLFDEAELEKGQIGYRYDKNKNSLISKESGKWQEGWIVIGYETDMGDPIFVNADEDTYPVYTAERGSETWQPIYICRMDEVIDKVREN</sequence>
<reference evidence="1 3" key="1">
    <citation type="submission" date="2014-04" db="EMBL/GenBank/DDBJ databases">
        <authorList>
            <person name="Bishop-Lilly K.A."/>
            <person name="Broomall S.M."/>
            <person name="Chain P.S."/>
            <person name="Chertkov O."/>
            <person name="Coyne S.R."/>
            <person name="Daligault H.E."/>
            <person name="Davenport K.W."/>
            <person name="Erkkila T."/>
            <person name="Frey K.G."/>
            <person name="Gibbons H.S."/>
            <person name="Gu W."/>
            <person name="Jaissle J."/>
            <person name="Johnson S.L."/>
            <person name="Koroleva G.I."/>
            <person name="Ladner J.T."/>
            <person name="Lo C.-C."/>
            <person name="Minogue T.D."/>
            <person name="Munk C."/>
            <person name="Palacios G.F."/>
            <person name="Redden C.L."/>
            <person name="Rosenzweig C.N."/>
            <person name="Scholz M.B."/>
            <person name="Teshima H."/>
            <person name="Xu Y."/>
        </authorList>
    </citation>
    <scope>NUCLEOTIDE SEQUENCE [LARGE SCALE GENOMIC DNA]</scope>
    <source>
        <strain evidence="1 3">BHP</strain>
    </source>
</reference>
<accession>A0A090YV21</accession>
<protein>
    <submittedName>
        <fullName evidence="2">Thiamine transporter</fullName>
    </submittedName>
</protein>
<dbReference type="STRING" id="1405.B7492_25045"/>
<evidence type="ECO:0000313" key="3">
    <source>
        <dbReference type="Proteomes" id="UP000029389"/>
    </source>
</evidence>
<organism evidence="1 3">
    <name type="scientific">Bacillus clarus</name>
    <dbReference type="NCBI Taxonomy" id="2338372"/>
    <lineage>
        <taxon>Bacteria</taxon>
        <taxon>Bacillati</taxon>
        <taxon>Bacillota</taxon>
        <taxon>Bacilli</taxon>
        <taxon>Bacillales</taxon>
        <taxon>Bacillaceae</taxon>
        <taxon>Bacillus</taxon>
        <taxon>Bacillus cereus group</taxon>
    </lineage>
</organism>
<dbReference type="EMBL" id="JMQC01000008">
    <property type="protein sequence ID" value="KFN02260.1"/>
    <property type="molecule type" value="Genomic_DNA"/>
</dbReference>
<keyword evidence="4" id="KW-1185">Reference proteome</keyword>
<reference evidence="2 4" key="2">
    <citation type="submission" date="2018-08" db="EMBL/GenBank/DDBJ databases">
        <title>Bacillus clarus sp. nov. strain PS00077A.</title>
        <authorList>
            <person name="Mendez Acevedo M."/>
            <person name="Carroll L."/>
            <person name="Mukherjee M."/>
            <person name="Wiedmann M."/>
            <person name="Kovac J."/>
        </authorList>
    </citation>
    <scope>NUCLEOTIDE SEQUENCE [LARGE SCALE GENOMIC DNA]</scope>
    <source>
        <strain evidence="2 4">PS00077A</strain>
    </source>
</reference>
<comment type="caution">
    <text evidence="1">The sequence shown here is derived from an EMBL/GenBank/DDBJ whole genome shotgun (WGS) entry which is preliminary data.</text>
</comment>
<dbReference type="RefSeq" id="WP_042980387.1">
    <property type="nucleotide sequence ID" value="NZ_JMQC01000008.1"/>
</dbReference>
<evidence type="ECO:0000313" key="2">
    <source>
        <dbReference type="EMBL" id="RFT68081.1"/>
    </source>
</evidence>
<dbReference type="Proteomes" id="UP000029389">
    <property type="component" value="Unassembled WGS sequence"/>
</dbReference>
<evidence type="ECO:0000313" key="1">
    <source>
        <dbReference type="EMBL" id="KFN02260.1"/>
    </source>
</evidence>
<evidence type="ECO:0000313" key="4">
    <source>
        <dbReference type="Proteomes" id="UP000264294"/>
    </source>
</evidence>
<proteinExistence type="predicted"/>
<dbReference type="PATRIC" id="fig|1405.8.peg.1909"/>